<evidence type="ECO:0000256" key="5">
    <source>
        <dbReference type="ARBA" id="ARBA00022927"/>
    </source>
</evidence>
<reference evidence="11 12" key="1">
    <citation type="submission" date="2015-12" db="EMBL/GenBank/DDBJ databases">
        <title>The genome of Folsomia candida.</title>
        <authorList>
            <person name="Faddeeva A."/>
            <person name="Derks M.F."/>
            <person name="Anvar Y."/>
            <person name="Smit S."/>
            <person name="Van Straalen N."/>
            <person name="Roelofs D."/>
        </authorList>
    </citation>
    <scope>NUCLEOTIDE SEQUENCE [LARGE SCALE GENOMIC DNA]</scope>
    <source>
        <strain evidence="11 12">VU population</strain>
        <tissue evidence="11">Whole body</tissue>
    </source>
</reference>
<proteinExistence type="inferred from homology"/>
<dbReference type="AlphaFoldDB" id="A0A226EX07"/>
<evidence type="ECO:0000256" key="1">
    <source>
        <dbReference type="ARBA" id="ARBA00004395"/>
    </source>
</evidence>
<dbReference type="Pfam" id="PF08318">
    <property type="entry name" value="COG4_m"/>
    <property type="match status" value="1"/>
</dbReference>
<dbReference type="Gene3D" id="1.10.287.1060">
    <property type="entry name" value="ESAT-6-like"/>
    <property type="match status" value="1"/>
</dbReference>
<protein>
    <recommendedName>
        <fullName evidence="3">Conserved oligomeric Golgi complex subunit 4</fullName>
    </recommendedName>
    <alternativeName>
        <fullName evidence="8">Component of oligomeric Golgi complex 4</fullName>
    </alternativeName>
</protein>
<name>A0A226EX07_FOLCA</name>
<dbReference type="Pfam" id="PF20662">
    <property type="entry name" value="COG4_C"/>
    <property type="match status" value="1"/>
</dbReference>
<evidence type="ECO:0000256" key="6">
    <source>
        <dbReference type="ARBA" id="ARBA00023034"/>
    </source>
</evidence>
<dbReference type="Proteomes" id="UP000198287">
    <property type="component" value="Unassembled WGS sequence"/>
</dbReference>
<evidence type="ECO:0000256" key="7">
    <source>
        <dbReference type="ARBA" id="ARBA00023136"/>
    </source>
</evidence>
<keyword evidence="12" id="KW-1185">Reference proteome</keyword>
<evidence type="ECO:0000256" key="4">
    <source>
        <dbReference type="ARBA" id="ARBA00022448"/>
    </source>
</evidence>
<dbReference type="InterPro" id="IPR048684">
    <property type="entry name" value="COG4_C"/>
</dbReference>
<dbReference type="InterPro" id="IPR048680">
    <property type="entry name" value="COG4_N"/>
</dbReference>
<evidence type="ECO:0000256" key="2">
    <source>
        <dbReference type="ARBA" id="ARBA00009215"/>
    </source>
</evidence>
<accession>A0A226EX07</accession>
<comment type="subcellular location">
    <subcellularLocation>
        <location evidence="1">Golgi apparatus membrane</location>
        <topology evidence="1">Peripheral membrane protein</topology>
    </subcellularLocation>
</comment>
<dbReference type="InterPro" id="IPR048682">
    <property type="entry name" value="COG4"/>
</dbReference>
<sequence>MTTIDISQVSSLEELDALEEALNKEEEECDKKIDELLSNRSEIEFQLRTLSKKLANLKPVEAEAKHFAEVIRNTATLAEDVSAKVRVLDKAKNRVSECQQRVNDLLDLQQCSVGVATAMQNEDFEQAAAHVHRFLTMDENLLKHTAMDVSEGKNMDASFHKLHEAEQKLKQVVIAKFDEAVKDEDLASVERFFKIFPLLNMHEEGLGRFTTYLCSKLRETCQKNLTEAKLTRDKDKRASVIYADSLTLLFEAIARIVEIHQPLIETYYGPGRMLSVMEYIQKECDHQAKMIVDEFRKHRDFIRKIHIVTQYMNQKSETKIDPKELDLVLSELTLLNARTELYSRFVKKRVTNDVDVSITDESEKSEKLSNLDRLLKDGDTFRVMQVVLGQYILLEQYFMAESVQKAVEMDTLIEASSQESFVLSSMTDDVFFIVKKCIKRSLSSQSVDGVCAVINNACGILESDFADLLLSQLRQGFPSGYLDLAQAYSVLQSSFQHGKLQGSDIEKSRAHFVAYLNNTDTSMEYVTSLKSSLESSMNDSFGQHLTPYEKDKITSCLQGLASVNIRLKSVFEFGLSQLKSSAVKPRVKPWLDAFFHARTSYELDEDQFTDDSVPMQTFISDLDSILKSFKGCLSPSAYEAFINLVTTEIALQMEKSVLKNKFNRIGGLQLDKELRILVGYLTNATTWSVRDKFSRLTQMTILLTLEKVSEVADYWGKGPVTWRLTAQEVRQVLSLRSDFRSEDVKRLKL</sequence>
<feature type="domain" description="COG4 transport protein middle alpha-helical bundle" evidence="10">
    <location>
        <begin position="162"/>
        <end position="474"/>
    </location>
</feature>
<dbReference type="Pfam" id="PF20663">
    <property type="entry name" value="COG4_N"/>
    <property type="match status" value="1"/>
</dbReference>
<keyword evidence="9" id="KW-0175">Coiled coil</keyword>
<keyword evidence="6" id="KW-0333">Golgi apparatus</keyword>
<keyword evidence="4" id="KW-0813">Transport</keyword>
<dbReference type="STRING" id="158441.A0A226EX07"/>
<gene>
    <name evidence="11" type="ORF">Fcan01_03209</name>
</gene>
<dbReference type="SMART" id="SM00762">
    <property type="entry name" value="Cog4"/>
    <property type="match status" value="1"/>
</dbReference>
<evidence type="ECO:0000256" key="3">
    <source>
        <dbReference type="ARBA" id="ARBA00020975"/>
    </source>
</evidence>
<dbReference type="PANTHER" id="PTHR24016">
    <property type="entry name" value="CONSERVED OLIGOMERIC GOLGI COMPLEX SUBUNIT 4"/>
    <property type="match status" value="1"/>
</dbReference>
<dbReference type="InterPro" id="IPR013167">
    <property type="entry name" value="COG4_M"/>
</dbReference>
<dbReference type="OrthoDB" id="47059at2759"/>
<dbReference type="PANTHER" id="PTHR24016:SF0">
    <property type="entry name" value="CONSERVED OLIGOMERIC GOLGI COMPLEX SUBUNIT 4"/>
    <property type="match status" value="1"/>
</dbReference>
<evidence type="ECO:0000259" key="10">
    <source>
        <dbReference type="SMART" id="SM00762"/>
    </source>
</evidence>
<dbReference type="GO" id="GO:0017119">
    <property type="term" value="C:Golgi transport complex"/>
    <property type="evidence" value="ECO:0007669"/>
    <property type="project" value="TreeGrafter"/>
</dbReference>
<comment type="similarity">
    <text evidence="2">Belongs to the COG4 family.</text>
</comment>
<dbReference type="GO" id="GO:0000139">
    <property type="term" value="C:Golgi membrane"/>
    <property type="evidence" value="ECO:0007669"/>
    <property type="project" value="UniProtKB-SubCell"/>
</dbReference>
<comment type="caution">
    <text evidence="11">The sequence shown here is derived from an EMBL/GenBank/DDBJ whole genome shotgun (WGS) entry which is preliminary data.</text>
</comment>
<dbReference type="GO" id="GO:0015031">
    <property type="term" value="P:protein transport"/>
    <property type="evidence" value="ECO:0007669"/>
    <property type="project" value="UniProtKB-KW"/>
</dbReference>
<dbReference type="Gene3D" id="1.20.58.1970">
    <property type="match status" value="1"/>
</dbReference>
<feature type="coiled-coil region" evidence="9">
    <location>
        <begin position="8"/>
        <end position="53"/>
    </location>
</feature>
<keyword evidence="5" id="KW-0653">Protein transport</keyword>
<keyword evidence="7" id="KW-0472">Membrane</keyword>
<organism evidence="11 12">
    <name type="scientific">Folsomia candida</name>
    <name type="common">Springtail</name>
    <dbReference type="NCBI Taxonomy" id="158441"/>
    <lineage>
        <taxon>Eukaryota</taxon>
        <taxon>Metazoa</taxon>
        <taxon>Ecdysozoa</taxon>
        <taxon>Arthropoda</taxon>
        <taxon>Hexapoda</taxon>
        <taxon>Collembola</taxon>
        <taxon>Entomobryomorpha</taxon>
        <taxon>Isotomoidea</taxon>
        <taxon>Isotomidae</taxon>
        <taxon>Proisotominae</taxon>
        <taxon>Folsomia</taxon>
    </lineage>
</organism>
<dbReference type="FunFam" id="1.10.287.1060:FF:000014">
    <property type="entry name" value="conserved oligomeric Golgi complex subunit 4"/>
    <property type="match status" value="1"/>
</dbReference>
<evidence type="ECO:0000256" key="8">
    <source>
        <dbReference type="ARBA" id="ARBA00031340"/>
    </source>
</evidence>
<dbReference type="GO" id="GO:0006890">
    <property type="term" value="P:retrograde vesicle-mediated transport, Golgi to endoplasmic reticulum"/>
    <property type="evidence" value="ECO:0007669"/>
    <property type="project" value="TreeGrafter"/>
</dbReference>
<dbReference type="EMBL" id="LNIX01000001">
    <property type="protein sequence ID" value="OXA62143.1"/>
    <property type="molecule type" value="Genomic_DNA"/>
</dbReference>
<evidence type="ECO:0000313" key="11">
    <source>
        <dbReference type="EMBL" id="OXA62143.1"/>
    </source>
</evidence>
<dbReference type="OMA" id="RASECQQ"/>
<dbReference type="GO" id="GO:0007030">
    <property type="term" value="P:Golgi organization"/>
    <property type="evidence" value="ECO:0007669"/>
    <property type="project" value="TreeGrafter"/>
</dbReference>
<evidence type="ECO:0000313" key="12">
    <source>
        <dbReference type="Proteomes" id="UP000198287"/>
    </source>
</evidence>
<evidence type="ECO:0000256" key="9">
    <source>
        <dbReference type="SAM" id="Coils"/>
    </source>
</evidence>